<organism evidence="7 8">
    <name type="scientific">Kushneria pakistanensis</name>
    <dbReference type="NCBI Taxonomy" id="1508770"/>
    <lineage>
        <taxon>Bacteria</taxon>
        <taxon>Pseudomonadati</taxon>
        <taxon>Pseudomonadota</taxon>
        <taxon>Gammaproteobacteria</taxon>
        <taxon>Oceanospirillales</taxon>
        <taxon>Halomonadaceae</taxon>
        <taxon>Kushneria</taxon>
    </lineage>
</organism>
<gene>
    <name evidence="7" type="ORF">GCM10010082_22290</name>
</gene>
<comment type="subcellular location">
    <subcellularLocation>
        <location evidence="1">Cell envelope</location>
    </subcellularLocation>
</comment>
<keyword evidence="8" id="KW-1185">Reference proteome</keyword>
<dbReference type="InterPro" id="IPR000914">
    <property type="entry name" value="SBP_5_dom"/>
</dbReference>
<dbReference type="EMBL" id="BMZM01000003">
    <property type="protein sequence ID" value="GHC28434.1"/>
    <property type="molecule type" value="Genomic_DNA"/>
</dbReference>
<evidence type="ECO:0000259" key="6">
    <source>
        <dbReference type="Pfam" id="PF00496"/>
    </source>
</evidence>
<evidence type="ECO:0000256" key="2">
    <source>
        <dbReference type="ARBA" id="ARBA00005695"/>
    </source>
</evidence>
<dbReference type="InterPro" id="IPR030678">
    <property type="entry name" value="Peptide/Ni-bd"/>
</dbReference>
<evidence type="ECO:0000313" key="8">
    <source>
        <dbReference type="Proteomes" id="UP000604243"/>
    </source>
</evidence>
<evidence type="ECO:0000256" key="3">
    <source>
        <dbReference type="ARBA" id="ARBA00022448"/>
    </source>
</evidence>
<dbReference type="Gene3D" id="3.10.105.10">
    <property type="entry name" value="Dipeptide-binding Protein, Domain 3"/>
    <property type="match status" value="1"/>
</dbReference>
<dbReference type="Gene3D" id="3.90.76.10">
    <property type="entry name" value="Dipeptide-binding Protein, Domain 1"/>
    <property type="match status" value="1"/>
</dbReference>
<sequence length="532" mass="59190">MTIFARARLTRTLIGAAGLTLGMPLAAAATLNIGISGDPASLDPARVTGGVWEEDVLRDIFEGLVAIDAQGQIIPGVAKSWETSDDGRTYTFHLREDARWSDGEPVTAEDFVFALRYQVNPKTASNYAHRLYPVVNAQKINAGEAELDTLGVESQDDGNTLVIRLAEPAAYFLKTLVLPFGYPIPEHVVKEKGERWSRPDNIVVNGAFKPVRWVSNAELDTVKNTEFHDADKVTLDGVNYYPIEDKNAGISRFQAGELDILRDFPAARYQWLEQQIPDAVKITPSLGSYYYVFNLRDGSPTADKRVREALSLAIRRDVISEKLLDGAVTASHSLVPPGVSHYTPAAQPGLDDDMDTRLNRARKLMKDAGYGPDKPLNLTLRYNSGDEHQRIAVAVAAMWKPLGVNVEMRNSEANVHYSELMQGDFQVARAAWISSYDDAQNFLQLLSAATNNYGDYQNSEYSQLITQSDRELDSDRRRDMMQRAEAMALADYPLAPIYTYAARNLVKPTVSGWDNNALDMHASRWISLDRNQ</sequence>
<dbReference type="Gene3D" id="3.40.190.10">
    <property type="entry name" value="Periplasmic binding protein-like II"/>
    <property type="match status" value="1"/>
</dbReference>
<proteinExistence type="inferred from homology"/>
<reference evidence="8" key="1">
    <citation type="journal article" date="2019" name="Int. J. Syst. Evol. Microbiol.">
        <title>The Global Catalogue of Microorganisms (GCM) 10K type strain sequencing project: providing services to taxonomists for standard genome sequencing and annotation.</title>
        <authorList>
            <consortium name="The Broad Institute Genomics Platform"/>
            <consortium name="The Broad Institute Genome Sequencing Center for Infectious Disease"/>
            <person name="Wu L."/>
            <person name="Ma J."/>
        </authorList>
    </citation>
    <scope>NUCLEOTIDE SEQUENCE [LARGE SCALE GENOMIC DNA]</scope>
    <source>
        <strain evidence="8">KCTC 42082</strain>
    </source>
</reference>
<dbReference type="SUPFAM" id="SSF53850">
    <property type="entry name" value="Periplasmic binding protein-like II"/>
    <property type="match status" value="1"/>
</dbReference>
<comment type="similarity">
    <text evidence="2">Belongs to the bacterial solute-binding protein 5 family.</text>
</comment>
<dbReference type="PIRSF" id="PIRSF002741">
    <property type="entry name" value="MppA"/>
    <property type="match status" value="1"/>
</dbReference>
<dbReference type="RefSeq" id="WP_189518223.1">
    <property type="nucleotide sequence ID" value="NZ_BMZM01000003.1"/>
</dbReference>
<feature type="signal peptide" evidence="5">
    <location>
        <begin position="1"/>
        <end position="28"/>
    </location>
</feature>
<dbReference type="Pfam" id="PF00496">
    <property type="entry name" value="SBP_bac_5"/>
    <property type="match status" value="1"/>
</dbReference>
<evidence type="ECO:0000256" key="1">
    <source>
        <dbReference type="ARBA" id="ARBA00004196"/>
    </source>
</evidence>
<evidence type="ECO:0000313" key="7">
    <source>
        <dbReference type="EMBL" id="GHC28434.1"/>
    </source>
</evidence>
<keyword evidence="4 5" id="KW-0732">Signal</keyword>
<dbReference type="PANTHER" id="PTHR30290">
    <property type="entry name" value="PERIPLASMIC BINDING COMPONENT OF ABC TRANSPORTER"/>
    <property type="match status" value="1"/>
</dbReference>
<feature type="chain" id="PRO_5045632198" evidence="5">
    <location>
        <begin position="29"/>
        <end position="532"/>
    </location>
</feature>
<feature type="domain" description="Solute-binding protein family 5" evidence="6">
    <location>
        <begin position="72"/>
        <end position="453"/>
    </location>
</feature>
<dbReference type="InterPro" id="IPR039424">
    <property type="entry name" value="SBP_5"/>
</dbReference>
<name>A0ABQ3FL48_9GAMM</name>
<accession>A0ABQ3FL48</accession>
<dbReference type="PANTHER" id="PTHR30290:SF10">
    <property type="entry name" value="PERIPLASMIC OLIGOPEPTIDE-BINDING PROTEIN-RELATED"/>
    <property type="match status" value="1"/>
</dbReference>
<keyword evidence="3" id="KW-0813">Transport</keyword>
<dbReference type="Proteomes" id="UP000604243">
    <property type="component" value="Unassembled WGS sequence"/>
</dbReference>
<evidence type="ECO:0000256" key="5">
    <source>
        <dbReference type="SAM" id="SignalP"/>
    </source>
</evidence>
<evidence type="ECO:0000256" key="4">
    <source>
        <dbReference type="ARBA" id="ARBA00022729"/>
    </source>
</evidence>
<protein>
    <submittedName>
        <fullName evidence="7">Peptide ABC transporter substrate-binding protein</fullName>
    </submittedName>
</protein>
<dbReference type="CDD" id="cd08504">
    <property type="entry name" value="PBP2_OppA"/>
    <property type="match status" value="1"/>
</dbReference>
<comment type="caution">
    <text evidence="7">The sequence shown here is derived from an EMBL/GenBank/DDBJ whole genome shotgun (WGS) entry which is preliminary data.</text>
</comment>